<dbReference type="Proteomes" id="UP001153076">
    <property type="component" value="Unassembled WGS sequence"/>
</dbReference>
<evidence type="ECO:0000313" key="3">
    <source>
        <dbReference type="Proteomes" id="UP001153076"/>
    </source>
</evidence>
<evidence type="ECO:0000313" key="2">
    <source>
        <dbReference type="EMBL" id="KAJ8430690.1"/>
    </source>
</evidence>
<keyword evidence="3" id="KW-1185">Reference proteome</keyword>
<protein>
    <submittedName>
        <fullName evidence="2">Uncharacterized protein</fullName>
    </submittedName>
</protein>
<comment type="caution">
    <text evidence="2">The sequence shown here is derived from an EMBL/GenBank/DDBJ whole genome shotgun (WGS) entry which is preliminary data.</text>
</comment>
<dbReference type="AlphaFoldDB" id="A0A9Q1JTK8"/>
<name>A0A9Q1JTK8_9CARY</name>
<reference evidence="2" key="1">
    <citation type="submission" date="2022-04" db="EMBL/GenBank/DDBJ databases">
        <title>Carnegiea gigantea Genome sequencing and assembly v2.</title>
        <authorList>
            <person name="Copetti D."/>
            <person name="Sanderson M.J."/>
            <person name="Burquez A."/>
            <person name="Wojciechowski M.F."/>
        </authorList>
    </citation>
    <scope>NUCLEOTIDE SEQUENCE</scope>
    <source>
        <strain evidence="2">SGP5-SGP5p</strain>
        <tissue evidence="2">Aerial part</tissue>
    </source>
</reference>
<proteinExistence type="predicted"/>
<accession>A0A9Q1JTK8</accession>
<gene>
    <name evidence="2" type="ORF">Cgig2_018416</name>
</gene>
<feature type="compositionally biased region" description="Basic residues" evidence="1">
    <location>
        <begin position="61"/>
        <end position="80"/>
    </location>
</feature>
<feature type="region of interest" description="Disordered" evidence="1">
    <location>
        <begin position="61"/>
        <end position="111"/>
    </location>
</feature>
<feature type="region of interest" description="Disordered" evidence="1">
    <location>
        <begin position="1"/>
        <end position="24"/>
    </location>
</feature>
<sequence>MSLFRGFDYRDSKRESEAVRRQKFGGACEALRREKCEGGSCSHNTEDREQEWGFFSSKSVRKKRNEHNNVRKKKSNARWRTHGELKTESTSEAARKKKNRTGRGREEGGGAGPCKNAWWSEFKVVMNVALCCVNVPTMAEFFLHFCGYRLQPLPLIGKGIQGAGCGDTNEQLM</sequence>
<organism evidence="2 3">
    <name type="scientific">Carnegiea gigantea</name>
    <dbReference type="NCBI Taxonomy" id="171969"/>
    <lineage>
        <taxon>Eukaryota</taxon>
        <taxon>Viridiplantae</taxon>
        <taxon>Streptophyta</taxon>
        <taxon>Embryophyta</taxon>
        <taxon>Tracheophyta</taxon>
        <taxon>Spermatophyta</taxon>
        <taxon>Magnoliopsida</taxon>
        <taxon>eudicotyledons</taxon>
        <taxon>Gunneridae</taxon>
        <taxon>Pentapetalae</taxon>
        <taxon>Caryophyllales</taxon>
        <taxon>Cactineae</taxon>
        <taxon>Cactaceae</taxon>
        <taxon>Cactoideae</taxon>
        <taxon>Echinocereeae</taxon>
        <taxon>Carnegiea</taxon>
    </lineage>
</organism>
<dbReference type="EMBL" id="JAKOGI010000768">
    <property type="protein sequence ID" value="KAJ8430690.1"/>
    <property type="molecule type" value="Genomic_DNA"/>
</dbReference>
<evidence type="ECO:0000256" key="1">
    <source>
        <dbReference type="SAM" id="MobiDB-lite"/>
    </source>
</evidence>
<feature type="compositionally biased region" description="Basic and acidic residues" evidence="1">
    <location>
        <begin position="7"/>
        <end position="20"/>
    </location>
</feature>